<dbReference type="EMBL" id="MOXJ01000003">
    <property type="protein sequence ID" value="PDO11383.1"/>
    <property type="molecule type" value="Genomic_DNA"/>
</dbReference>
<protein>
    <recommendedName>
        <fullName evidence="3">SbsA Ig-like domain-containing protein</fullName>
    </recommendedName>
</protein>
<evidence type="ECO:0000259" key="3">
    <source>
        <dbReference type="Pfam" id="PF13205"/>
    </source>
</evidence>
<reference evidence="4 5" key="1">
    <citation type="submission" date="2016-12" db="EMBL/GenBank/DDBJ databases">
        <title>Candidatus Reconcilibacillus cellulovorans genome.</title>
        <authorList>
            <person name="Kolinko S."/>
            <person name="Wu Y.-W."/>
            <person name="Tachea F."/>
            <person name="Denzel E."/>
            <person name="Hiras J."/>
            <person name="Baecker N."/>
            <person name="Chan L.J."/>
            <person name="Eichorst S.A."/>
            <person name="Frey D."/>
            <person name="Adams P.D."/>
            <person name="Pray T."/>
            <person name="Tanjore D."/>
            <person name="Petzold C.J."/>
            <person name="Gladden J.M."/>
            <person name="Simmons B.A."/>
            <person name="Singer S.W."/>
        </authorList>
    </citation>
    <scope>NUCLEOTIDE SEQUENCE [LARGE SCALE GENOMIC DNA]</scope>
    <source>
        <strain evidence="4">JTherm</strain>
    </source>
</reference>
<accession>A0A2A6E331</accession>
<evidence type="ECO:0000256" key="2">
    <source>
        <dbReference type="SAM" id="SignalP"/>
    </source>
</evidence>
<dbReference type="InterPro" id="IPR032812">
    <property type="entry name" value="SbsA_Ig"/>
</dbReference>
<organism evidence="4 5">
    <name type="scientific">Candidatus Reconcilbacillus cellulovorans</name>
    <dbReference type="NCBI Taxonomy" id="1906605"/>
    <lineage>
        <taxon>Bacteria</taxon>
        <taxon>Bacillati</taxon>
        <taxon>Bacillota</taxon>
        <taxon>Bacilli</taxon>
        <taxon>Bacillales</taxon>
        <taxon>Paenibacillaceae</taxon>
        <taxon>Candidatus Reconcilbacillus</taxon>
    </lineage>
</organism>
<dbReference type="Proteomes" id="UP000243688">
    <property type="component" value="Unassembled WGS sequence"/>
</dbReference>
<name>A0A2A6E331_9BACL</name>
<evidence type="ECO:0000313" key="5">
    <source>
        <dbReference type="Proteomes" id="UP000243688"/>
    </source>
</evidence>
<dbReference type="Pfam" id="PF13205">
    <property type="entry name" value="Big_5"/>
    <property type="match status" value="1"/>
</dbReference>
<feature type="domain" description="SbsA Ig-like" evidence="3">
    <location>
        <begin position="26"/>
        <end position="132"/>
    </location>
</feature>
<dbReference type="PROSITE" id="PS51257">
    <property type="entry name" value="PROKAR_LIPOPROTEIN"/>
    <property type="match status" value="1"/>
</dbReference>
<dbReference type="AlphaFoldDB" id="A0A2A6E331"/>
<comment type="caution">
    <text evidence="4">The sequence shown here is derived from an EMBL/GenBank/DDBJ whole genome shotgun (WGS) entry which is preliminary data.</text>
</comment>
<evidence type="ECO:0000256" key="1">
    <source>
        <dbReference type="ARBA" id="ARBA00022729"/>
    </source>
</evidence>
<feature type="chain" id="PRO_5012043318" description="SbsA Ig-like domain-containing protein" evidence="2">
    <location>
        <begin position="21"/>
        <end position="133"/>
    </location>
</feature>
<keyword evidence="1 2" id="KW-0732">Signal</keyword>
<evidence type="ECO:0000313" key="4">
    <source>
        <dbReference type="EMBL" id="PDO11383.1"/>
    </source>
</evidence>
<gene>
    <name evidence="4" type="ORF">BLM47_02700</name>
</gene>
<proteinExistence type="predicted"/>
<sequence>MFRKLLILLLLIFTSSCSSKDHNTWILSTSPQDGETDVHEQSPIIINFKYDMDPASLNSKNISIHTGKHFEQNISNIFSYHYDKNNKRLTIQFSDPKGLWGSGDGITVVLSGEIQTADHQKMGKDYRFGFRTR</sequence>
<feature type="signal peptide" evidence="2">
    <location>
        <begin position="1"/>
        <end position="20"/>
    </location>
</feature>